<organism evidence="1 2">
    <name type="scientific">Gottschalkia acidurici (strain ATCC 7906 / DSM 604 / BCRC 14475 / CIP 104303 / KCTC 5404 / NCIMB 10678 / 9a)</name>
    <name type="common">Clostridium acidurici</name>
    <dbReference type="NCBI Taxonomy" id="1128398"/>
    <lineage>
        <taxon>Bacteria</taxon>
        <taxon>Bacillati</taxon>
        <taxon>Bacillota</taxon>
        <taxon>Tissierellia</taxon>
        <taxon>Tissierellales</taxon>
        <taxon>Gottschalkiaceae</taxon>
        <taxon>Gottschalkia</taxon>
    </lineage>
</organism>
<keyword evidence="2" id="KW-1185">Reference proteome</keyword>
<dbReference type="SUPFAM" id="SSF53067">
    <property type="entry name" value="Actin-like ATPase domain"/>
    <property type="match status" value="2"/>
</dbReference>
<dbReference type="Gene3D" id="3.30.420.40">
    <property type="match status" value="2"/>
</dbReference>
<dbReference type="PANTHER" id="PTHR32432">
    <property type="entry name" value="CELL DIVISION PROTEIN FTSA-RELATED"/>
    <property type="match status" value="1"/>
</dbReference>
<dbReference type="AlphaFoldDB" id="K0AYF1"/>
<dbReference type="HOGENOM" id="CLU_050686_3_1_9"/>
<dbReference type="Proteomes" id="UP000006094">
    <property type="component" value="Chromosome"/>
</dbReference>
<dbReference type="InterPro" id="IPR005883">
    <property type="entry name" value="PilM"/>
</dbReference>
<dbReference type="Pfam" id="PF11104">
    <property type="entry name" value="PilM_2"/>
    <property type="match status" value="1"/>
</dbReference>
<accession>K0AYF1</accession>
<dbReference type="PANTHER" id="PTHR32432:SF3">
    <property type="entry name" value="ETHANOLAMINE UTILIZATION PROTEIN EUTJ"/>
    <property type="match status" value="1"/>
</dbReference>
<dbReference type="InterPro" id="IPR043129">
    <property type="entry name" value="ATPase_NBD"/>
</dbReference>
<dbReference type="STRING" id="1128398.Curi_c07290"/>
<dbReference type="PIRSF" id="PIRSF019169">
    <property type="entry name" value="PilM"/>
    <property type="match status" value="1"/>
</dbReference>
<evidence type="ECO:0000313" key="2">
    <source>
        <dbReference type="Proteomes" id="UP000006094"/>
    </source>
</evidence>
<dbReference type="RefSeq" id="WP_014966939.1">
    <property type="nucleotide sequence ID" value="NC_018664.1"/>
</dbReference>
<evidence type="ECO:0000313" key="1">
    <source>
        <dbReference type="EMBL" id="AFS77802.1"/>
    </source>
</evidence>
<dbReference type="CDD" id="cd24049">
    <property type="entry name" value="ASKHA_NBD_PilM"/>
    <property type="match status" value="1"/>
</dbReference>
<dbReference type="EMBL" id="CP003326">
    <property type="protein sequence ID" value="AFS77802.1"/>
    <property type="molecule type" value="Genomic_DNA"/>
</dbReference>
<proteinExistence type="predicted"/>
<gene>
    <name evidence="1" type="ordered locus">Curi_c07290</name>
</gene>
<dbReference type="InterPro" id="IPR050696">
    <property type="entry name" value="FtsA/MreB"/>
</dbReference>
<dbReference type="OrthoDB" id="5291956at2"/>
<sequence length="327" mass="37320">MKSKMVKRNKLSIDIGSKNIKIVEGMCDGEDITIKSLIMIPTPENCYCDGQITNLEVMIEVINDTLQKKNISTKGVIYTIESNSIISREIELPSIIEKDIKKMLEFQVEEYFPVNIEEYIIQSKIVEQIDNNELKKSILYVYALPKTICEGYMNLTKKLGLKPIALDMNDNSIYKFLIALSALNTEEHSIKDKTIAVLDIGYSNTNVSIIENAIFRFSRLVEFGEKELDLNIEAFFNVSLEDSLGKLYAGVERIFRYYTSRSSVNTIDYIYIYGAISEINGIDKYIENIFSIHTLKLNKLNNIILDKNHTDLDISLYGNAIGALIRK</sequence>
<protein>
    <submittedName>
        <fullName evidence="1">Tfp pilus assembly protein, ATPase</fullName>
    </submittedName>
</protein>
<dbReference type="Gene3D" id="3.30.1490.300">
    <property type="match status" value="1"/>
</dbReference>
<dbReference type="eggNOG" id="COG4972">
    <property type="taxonomic scope" value="Bacteria"/>
</dbReference>
<dbReference type="KEGG" id="cad:Curi_c07290"/>
<name>K0AYF1_GOTA9</name>
<reference evidence="1 2" key="1">
    <citation type="journal article" date="2012" name="PLoS ONE">
        <title>The purine-utilizing bacterium Clostridium acidurici 9a: a genome-guided metabolic reconsideration.</title>
        <authorList>
            <person name="Hartwich K."/>
            <person name="Poehlein A."/>
            <person name="Daniel R."/>
        </authorList>
    </citation>
    <scope>NUCLEOTIDE SEQUENCE [LARGE SCALE GENOMIC DNA]</scope>
    <source>
        <strain evidence="2">ATCC 7906 / DSM 604 / BCRC 14475 / CIP 104303 / KCTC 5404 / NCIMB 10678 / 9a</strain>
    </source>
</reference>